<dbReference type="Proteomes" id="UP000694400">
    <property type="component" value="Chromosome 2"/>
</dbReference>
<evidence type="ECO:0000313" key="6">
    <source>
        <dbReference type="Ensembl" id="ENSAPLP00020010093.1"/>
    </source>
</evidence>
<protein>
    <recommendedName>
        <fullName evidence="5">AIG1-type G domain-containing protein</fullName>
    </recommendedName>
</protein>
<dbReference type="FunFam" id="3.40.50.300:FF:000366">
    <property type="entry name" value="GTPase, IMAP family member 2"/>
    <property type="match status" value="1"/>
</dbReference>
<name>A0A8B9SRE2_ANAPL</name>
<dbReference type="InterPro" id="IPR027417">
    <property type="entry name" value="P-loop_NTPase"/>
</dbReference>
<evidence type="ECO:0000256" key="2">
    <source>
        <dbReference type="ARBA" id="ARBA00022741"/>
    </source>
</evidence>
<keyword evidence="4" id="KW-0472">Membrane</keyword>
<sequence>MVVDLGTRRDGCFFWDPFLEPRRRCWRCLRPACHPADCRAVLWAASVTAFASWRLGAASTGRAGSVSVAIQRVHVLPGFGEGLEMRLILAGKAGGGKSATGNTLLGQRVFESKLSTKPVTMRCARAQGHWDGEDFTVVDTADIFNPGAASSEVCQEIIRCIRLSSPGPHALLLVTQLGRFTQEDEEAAERLQDIFGADVLQHTIVIFTRAEELGERSLHDYVSCTDNKALHKLIERCGNRYCGFNNRAAGAERDHQVMELMGMVHSMVRVNGDRYYSNEMYLKPNLTEEKVAYHMERYRAGRIKREQSSWRKRVFCGLLALTAVIYVGYYIMRVRRVPAPRNR</sequence>
<dbReference type="Pfam" id="PF04548">
    <property type="entry name" value="AIG1"/>
    <property type="match status" value="1"/>
</dbReference>
<dbReference type="PANTHER" id="PTHR10903:SF73">
    <property type="entry name" value="GTPASE IMAP FAMILY MEMBER 8"/>
    <property type="match status" value="1"/>
</dbReference>
<evidence type="ECO:0000256" key="1">
    <source>
        <dbReference type="ARBA" id="ARBA00008535"/>
    </source>
</evidence>
<feature type="transmembrane region" description="Helical" evidence="4">
    <location>
        <begin position="314"/>
        <end position="332"/>
    </location>
</feature>
<dbReference type="PROSITE" id="PS51720">
    <property type="entry name" value="G_AIG1"/>
    <property type="match status" value="1"/>
</dbReference>
<reference evidence="6" key="1">
    <citation type="submission" date="2019-08" db="EMBL/GenBank/DDBJ databases">
        <title>Three high-quality genomes provides insights into domestication of ducks.</title>
        <authorList>
            <person name="Hou Z.C."/>
            <person name="Zhu F."/>
            <person name="Yin Z.T."/>
            <person name="Zhang F."/>
        </authorList>
    </citation>
    <scope>NUCLEOTIDE SEQUENCE [LARGE SCALE GENOMIC DNA]</scope>
</reference>
<reference evidence="6" key="3">
    <citation type="submission" date="2025-09" db="UniProtKB">
        <authorList>
            <consortium name="Ensembl"/>
        </authorList>
    </citation>
    <scope>IDENTIFICATION</scope>
</reference>
<evidence type="ECO:0000313" key="7">
    <source>
        <dbReference type="Proteomes" id="UP000694400"/>
    </source>
</evidence>
<keyword evidence="4" id="KW-1133">Transmembrane helix</keyword>
<feature type="domain" description="AIG1-type G" evidence="5">
    <location>
        <begin position="82"/>
        <end position="285"/>
    </location>
</feature>
<reference evidence="6" key="2">
    <citation type="submission" date="2025-08" db="UniProtKB">
        <authorList>
            <consortium name="Ensembl"/>
        </authorList>
    </citation>
    <scope>IDENTIFICATION</scope>
</reference>
<dbReference type="Gene3D" id="3.40.50.300">
    <property type="entry name" value="P-loop containing nucleotide triphosphate hydrolases"/>
    <property type="match status" value="1"/>
</dbReference>
<dbReference type="GO" id="GO:0005525">
    <property type="term" value="F:GTP binding"/>
    <property type="evidence" value="ECO:0007669"/>
    <property type="project" value="UniProtKB-KW"/>
</dbReference>
<dbReference type="CDD" id="cd01852">
    <property type="entry name" value="AIG1"/>
    <property type="match status" value="1"/>
</dbReference>
<keyword evidence="2" id="KW-0547">Nucleotide-binding</keyword>
<keyword evidence="4" id="KW-0812">Transmembrane</keyword>
<dbReference type="SUPFAM" id="SSF52540">
    <property type="entry name" value="P-loop containing nucleoside triphosphate hydrolases"/>
    <property type="match status" value="1"/>
</dbReference>
<proteinExistence type="inferred from homology"/>
<dbReference type="InterPro" id="IPR006703">
    <property type="entry name" value="G_AIG1"/>
</dbReference>
<accession>A0A8B9SRE2</accession>
<dbReference type="InterPro" id="IPR045058">
    <property type="entry name" value="GIMA/IAN/Toc"/>
</dbReference>
<evidence type="ECO:0000256" key="3">
    <source>
        <dbReference type="ARBA" id="ARBA00023134"/>
    </source>
</evidence>
<dbReference type="PANTHER" id="PTHR10903">
    <property type="entry name" value="GTPASE, IMAP FAMILY MEMBER-RELATED"/>
    <property type="match status" value="1"/>
</dbReference>
<comment type="similarity">
    <text evidence="1">Belongs to the TRAFAC class TrmE-Era-EngA-EngB-Septin-like GTPase superfamily. AIG1/Toc34/Toc159-like paraseptin GTPase family. IAN subfamily.</text>
</comment>
<organism evidence="6 7">
    <name type="scientific">Anas platyrhynchos</name>
    <name type="common">Mallard</name>
    <name type="synonym">Anas boschas</name>
    <dbReference type="NCBI Taxonomy" id="8839"/>
    <lineage>
        <taxon>Eukaryota</taxon>
        <taxon>Metazoa</taxon>
        <taxon>Chordata</taxon>
        <taxon>Craniata</taxon>
        <taxon>Vertebrata</taxon>
        <taxon>Euteleostomi</taxon>
        <taxon>Archelosauria</taxon>
        <taxon>Archosauria</taxon>
        <taxon>Dinosauria</taxon>
        <taxon>Saurischia</taxon>
        <taxon>Theropoda</taxon>
        <taxon>Coelurosauria</taxon>
        <taxon>Aves</taxon>
        <taxon>Neognathae</taxon>
        <taxon>Galloanserae</taxon>
        <taxon>Anseriformes</taxon>
        <taxon>Anatidae</taxon>
        <taxon>Anatinae</taxon>
        <taxon>Anas</taxon>
    </lineage>
</organism>
<dbReference type="AlphaFoldDB" id="A0A8B9SRE2"/>
<evidence type="ECO:0000259" key="5">
    <source>
        <dbReference type="PROSITE" id="PS51720"/>
    </source>
</evidence>
<dbReference type="Ensembl" id="ENSAPLT00020010863.1">
    <property type="protein sequence ID" value="ENSAPLP00020010093.1"/>
    <property type="gene ID" value="ENSAPLG00020007404.1"/>
</dbReference>
<keyword evidence="3" id="KW-0342">GTP-binding</keyword>
<evidence type="ECO:0000256" key="4">
    <source>
        <dbReference type="SAM" id="Phobius"/>
    </source>
</evidence>